<dbReference type="NCBIfam" id="TIGR01369">
    <property type="entry name" value="CPSaseII_lrg"/>
    <property type="match status" value="1"/>
</dbReference>
<keyword evidence="13" id="KW-0665">Pyrimidine biosynthesis</keyword>
<evidence type="ECO:0000256" key="7">
    <source>
        <dbReference type="ARBA" id="ARBA00022605"/>
    </source>
</evidence>
<evidence type="ECO:0000256" key="16">
    <source>
        <dbReference type="ARBA" id="ARBA00048816"/>
    </source>
</evidence>
<keyword evidence="21" id="KW-1185">Reference proteome</keyword>
<evidence type="ECO:0000256" key="1">
    <source>
        <dbReference type="ARBA" id="ARBA00001936"/>
    </source>
</evidence>
<dbReference type="GO" id="GO:0004087">
    <property type="term" value="F:carbamoyl-phosphate synthase (ammonia) activity"/>
    <property type="evidence" value="ECO:0007669"/>
    <property type="project" value="UniProtKB-EC"/>
</dbReference>
<dbReference type="PROSITE" id="PS50975">
    <property type="entry name" value="ATP_GRASP"/>
    <property type="match status" value="2"/>
</dbReference>
<dbReference type="PANTHER" id="PTHR11405">
    <property type="entry name" value="CARBAMOYLTRANSFERASE FAMILY MEMBER"/>
    <property type="match status" value="1"/>
</dbReference>
<dbReference type="CDD" id="cd01423">
    <property type="entry name" value="MGS_CPS_I_III"/>
    <property type="match status" value="1"/>
</dbReference>
<dbReference type="PROSITE" id="PS00867">
    <property type="entry name" value="CPSASE_2"/>
    <property type="match status" value="2"/>
</dbReference>
<comment type="catalytic activity">
    <reaction evidence="16">
        <text>hydrogencarbonate + L-glutamine + 2 ATP + H2O = carbamoyl phosphate + L-glutamate + 2 ADP + phosphate + 2 H(+)</text>
        <dbReference type="Rhea" id="RHEA:18633"/>
        <dbReference type="ChEBI" id="CHEBI:15377"/>
        <dbReference type="ChEBI" id="CHEBI:15378"/>
        <dbReference type="ChEBI" id="CHEBI:17544"/>
        <dbReference type="ChEBI" id="CHEBI:29985"/>
        <dbReference type="ChEBI" id="CHEBI:30616"/>
        <dbReference type="ChEBI" id="CHEBI:43474"/>
        <dbReference type="ChEBI" id="CHEBI:58228"/>
        <dbReference type="ChEBI" id="CHEBI:58359"/>
        <dbReference type="ChEBI" id="CHEBI:456216"/>
        <dbReference type="EC" id="6.3.5.5"/>
    </reaction>
</comment>
<evidence type="ECO:0000256" key="15">
    <source>
        <dbReference type="ARBA" id="ARBA00047359"/>
    </source>
</evidence>
<dbReference type="InterPro" id="IPR005479">
    <property type="entry name" value="CPAse_ATP-bd"/>
</dbReference>
<evidence type="ECO:0000256" key="4">
    <source>
        <dbReference type="ARBA" id="ARBA00009799"/>
    </source>
</evidence>
<dbReference type="InterPro" id="IPR005480">
    <property type="entry name" value="CPSase_lsu_oligo"/>
</dbReference>
<evidence type="ECO:0000256" key="12">
    <source>
        <dbReference type="ARBA" id="ARBA00022842"/>
    </source>
</evidence>
<keyword evidence="12" id="KW-0460">Magnesium</keyword>
<dbReference type="FunFam" id="3.40.50.20:FF:000002">
    <property type="entry name" value="Carbamoyl-phosphate synthase large chain"/>
    <property type="match status" value="1"/>
</dbReference>
<dbReference type="InterPro" id="IPR013815">
    <property type="entry name" value="ATP_grasp_subdomain_1"/>
</dbReference>
<comment type="cofactor">
    <cofactor evidence="2">
        <name>Zn(2+)</name>
        <dbReference type="ChEBI" id="CHEBI:29105"/>
    </cofactor>
</comment>
<dbReference type="Pfam" id="PF02786">
    <property type="entry name" value="CPSase_L_D2"/>
    <property type="match status" value="2"/>
</dbReference>
<dbReference type="PROSITE" id="PS51855">
    <property type="entry name" value="MGS"/>
    <property type="match status" value="1"/>
</dbReference>
<dbReference type="InterPro" id="IPR011607">
    <property type="entry name" value="MGS-like_dom"/>
</dbReference>
<dbReference type="NCBIfam" id="NF003671">
    <property type="entry name" value="PRK05294.1"/>
    <property type="match status" value="1"/>
</dbReference>
<dbReference type="Gene3D" id="1.10.1030.10">
    <property type="entry name" value="Carbamoyl-phosphate synthetase, large subunit oligomerisation domain"/>
    <property type="match status" value="1"/>
</dbReference>
<feature type="domain" description="ATP-grasp" evidence="18">
    <location>
        <begin position="680"/>
        <end position="871"/>
    </location>
</feature>
<dbReference type="Pfam" id="PF02787">
    <property type="entry name" value="CPSase_L_D3"/>
    <property type="match status" value="1"/>
</dbReference>
<dbReference type="SUPFAM" id="SSF48108">
    <property type="entry name" value="Carbamoyl phosphate synthetase, large subunit connection domain"/>
    <property type="match status" value="1"/>
</dbReference>
<dbReference type="Proteomes" id="UP000032046">
    <property type="component" value="Unassembled WGS sequence"/>
</dbReference>
<dbReference type="InterPro" id="IPR036897">
    <property type="entry name" value="CarbamoylP_synth_lsu_oligo_sf"/>
</dbReference>
<keyword evidence="14" id="KW-0464">Manganese</keyword>
<evidence type="ECO:0000256" key="5">
    <source>
        <dbReference type="ARBA" id="ARBA00022571"/>
    </source>
</evidence>
<evidence type="ECO:0000259" key="18">
    <source>
        <dbReference type="PROSITE" id="PS50975"/>
    </source>
</evidence>
<gene>
    <name evidence="20" type="ORF">ST44_06085</name>
</gene>
<dbReference type="InterPro" id="IPR006275">
    <property type="entry name" value="CPSase_lsu"/>
</dbReference>
<dbReference type="Gene3D" id="3.30.470.20">
    <property type="entry name" value="ATP-grasp fold, B domain"/>
    <property type="match status" value="2"/>
</dbReference>
<dbReference type="PROSITE" id="PS00866">
    <property type="entry name" value="CPSASE_1"/>
    <property type="match status" value="2"/>
</dbReference>
<dbReference type="GO" id="GO:0006541">
    <property type="term" value="P:glutamine metabolic process"/>
    <property type="evidence" value="ECO:0007669"/>
    <property type="project" value="TreeGrafter"/>
</dbReference>
<comment type="pathway">
    <text evidence="3">Amino-acid biosynthesis; L-arginine biosynthesis.</text>
</comment>
<keyword evidence="5" id="KW-0055">Arginine biosynthesis</keyword>
<dbReference type="SUPFAM" id="SSF52440">
    <property type="entry name" value="PreATP-grasp domain"/>
    <property type="match status" value="2"/>
</dbReference>
<comment type="cofactor">
    <cofactor evidence="1">
        <name>Mn(2+)</name>
        <dbReference type="ChEBI" id="CHEBI:29035"/>
    </cofactor>
</comment>
<evidence type="ECO:0000256" key="9">
    <source>
        <dbReference type="ARBA" id="ARBA00022737"/>
    </source>
</evidence>
<dbReference type="Pfam" id="PF25596">
    <property type="entry name" value="CPSase_L_D1"/>
    <property type="match status" value="2"/>
</dbReference>
<dbReference type="AlphaFoldDB" id="A0A0D0I662"/>
<dbReference type="Gene3D" id="3.30.1490.20">
    <property type="entry name" value="ATP-grasp fold, A domain"/>
    <property type="match status" value="1"/>
</dbReference>
<evidence type="ECO:0000256" key="3">
    <source>
        <dbReference type="ARBA" id="ARBA00004730"/>
    </source>
</evidence>
<dbReference type="EMBL" id="JXQK01000051">
    <property type="protein sequence ID" value="KIP62785.1"/>
    <property type="molecule type" value="Genomic_DNA"/>
</dbReference>
<keyword evidence="11 17" id="KW-0067">ATP-binding</keyword>
<keyword evidence="10 17" id="KW-0547">Nucleotide-binding</keyword>
<evidence type="ECO:0000256" key="17">
    <source>
        <dbReference type="PROSITE-ProRule" id="PRU00409"/>
    </source>
</evidence>
<protein>
    <submittedName>
        <fullName evidence="20">Carbamoyl phosphate synthase large subunit</fullName>
    </submittedName>
</protein>
<evidence type="ECO:0000256" key="10">
    <source>
        <dbReference type="ARBA" id="ARBA00022741"/>
    </source>
</evidence>
<dbReference type="Pfam" id="PF02142">
    <property type="entry name" value="MGS"/>
    <property type="match status" value="1"/>
</dbReference>
<evidence type="ECO:0000256" key="2">
    <source>
        <dbReference type="ARBA" id="ARBA00001947"/>
    </source>
</evidence>
<dbReference type="FunFam" id="3.40.50.20:FF:000001">
    <property type="entry name" value="Carbamoyl-phosphate synthase large chain"/>
    <property type="match status" value="1"/>
</dbReference>
<dbReference type="InterPro" id="IPR036914">
    <property type="entry name" value="MGS-like_dom_sf"/>
</dbReference>
<dbReference type="PANTHER" id="PTHR11405:SF53">
    <property type="entry name" value="CARBAMOYL-PHOSPHATE SYNTHASE [AMMONIA], MITOCHONDRIAL"/>
    <property type="match status" value="1"/>
</dbReference>
<comment type="catalytic activity">
    <reaction evidence="15">
        <text>hydrogencarbonate + NH4(+) + 2 ATP = carbamoyl phosphate + 2 ADP + phosphate + 2 H(+)</text>
        <dbReference type="Rhea" id="RHEA:18029"/>
        <dbReference type="ChEBI" id="CHEBI:15378"/>
        <dbReference type="ChEBI" id="CHEBI:17544"/>
        <dbReference type="ChEBI" id="CHEBI:28938"/>
        <dbReference type="ChEBI" id="CHEBI:30616"/>
        <dbReference type="ChEBI" id="CHEBI:43474"/>
        <dbReference type="ChEBI" id="CHEBI:58228"/>
        <dbReference type="ChEBI" id="CHEBI:456216"/>
        <dbReference type="EC" id="6.3.4.16"/>
    </reaction>
</comment>
<feature type="domain" description="ATP-grasp" evidence="18">
    <location>
        <begin position="132"/>
        <end position="324"/>
    </location>
</feature>
<accession>A0A0D0I662</accession>
<dbReference type="FunFam" id="3.30.1490.20:FF:000001">
    <property type="entry name" value="Carbamoyl-phosphate synthase large chain"/>
    <property type="match status" value="1"/>
</dbReference>
<keyword evidence="7" id="KW-0028">Amino-acid biosynthesis</keyword>
<reference evidence="20 21" key="1">
    <citation type="submission" date="2015-01" db="EMBL/GenBank/DDBJ databases">
        <title>Comparative genomics of non-oral Prevotella species.</title>
        <authorList>
            <person name="Accetto T."/>
            <person name="Nograsek B."/>
            <person name="Avgustin G."/>
        </authorList>
    </citation>
    <scope>NUCLEOTIDE SEQUENCE [LARGE SCALE GENOMIC DNA]</scope>
    <source>
        <strain evidence="20 21">P5-119</strain>
    </source>
</reference>
<dbReference type="NCBIfam" id="NF009455">
    <property type="entry name" value="PRK12815.1"/>
    <property type="match status" value="1"/>
</dbReference>
<dbReference type="GO" id="GO:0005524">
    <property type="term" value="F:ATP binding"/>
    <property type="evidence" value="ECO:0007669"/>
    <property type="project" value="UniProtKB-UniRule"/>
</dbReference>
<dbReference type="SUPFAM" id="SSF52335">
    <property type="entry name" value="Methylglyoxal synthase-like"/>
    <property type="match status" value="1"/>
</dbReference>
<dbReference type="InterPro" id="IPR011761">
    <property type="entry name" value="ATP-grasp"/>
</dbReference>
<sequence length="1076" mass="119895">MKDDNIKKVLLLGSGALKIGEAGEFDYSGSQALKALREEGVETVLINPNIATVQTSEGVADQIYFLPVQPYFVERVIEKERPDGILLSFGGQTALNCGVELFKSGVLEKYNVRVLGTPVQAIMDTEDRELFVQKLDEIDVKTIKSEACENIEQTRKAAAELGYPVIIRAAYALGGLGSGFADNEEELNKLAEKAFAFSPQVLVEKSLKGWKEIEYEVVRDRYDNCITVCNMENFDPLGIHTGESIVIAPSQTLTNSEYHKLRALAIKIIRHIGIVGECNVQYAFDPKSEDYRVIEVNARLSRSSALASKATGYPLAFVAAKLGMGYGLFELKNSVTKTTSAFFEPALDYVVCKIPRWDLSKFRGVDKELGSSMKSVGEVMAIGRNFEEAIQKGLRMIGQGMHGFVENKELEIPDIDAALREPTDKRIFVISKAMHKGYTVDDIHELTKIDKWFLEKLKHIIDIDEEMKKCNINTLDKELMRTAKVYGFTDFQIARAVGLEQELHSMAKAGLVVRQLRKNYGILPVVKQIDTLAAEYPAQTNYLYVTYAGVKSDITFENDHRSIVVLGSGAYRIGSSVEFDWCGVQALNTIRKEGYRSVMINYNPETVSTDYDMCDRLYFDELTFERVMDIIDMEQPYGVIVSTGGQIPNNLAMRLDEQHVPILGTKAKDIDNAEDRAKFSQMLTNNGINQPEWSALTSMEDIDKFIDRVGFPVLVRPSYVLSGAAMNVCSNEDELKRFLQLAANVSEDHPVVVSKFIEHAKEIEMDAVAKDGEVIAYAISEHIEFAGVHSGDATIQFPPQKLYVETVRRVKRVGRQIAKELHINGPFNIQFMARDNDILVIECNLRASRSFPFVSKVLKINLIELATRVMLGLPVEKPSKNLFDLDYVGIKASQFSFNRLQKADPVLGVDMSSTGEVGCIGNDTSCAVLKSMLSVGQRIPEKNILLSTGSAKQKADMLDAAQMLVKHGYKIFATDGTSKFLTENGIENTHVLWPSDPDDGKTPKALDMLHNHEIDMVVNIPKNLTSSELTNGYKIRRAAIDLNVPLITNSRLASAFISAFCTTKLSDIEIKAWGEY</sequence>
<keyword evidence="9" id="KW-0677">Repeat</keyword>
<dbReference type="SUPFAM" id="SSF56059">
    <property type="entry name" value="Glutathione synthetase ATP-binding domain-like"/>
    <property type="match status" value="2"/>
</dbReference>
<dbReference type="SMART" id="SM00851">
    <property type="entry name" value="MGS"/>
    <property type="match status" value="1"/>
</dbReference>
<comment type="similarity">
    <text evidence="4">Belongs to the CarB family.</text>
</comment>
<dbReference type="FunFam" id="3.30.470.20:FF:000004">
    <property type="entry name" value="Carbamoyl-phosphate synthase (glutamine-hydrolyzing)"/>
    <property type="match status" value="1"/>
</dbReference>
<keyword evidence="6" id="KW-0436">Ligase</keyword>
<dbReference type="RefSeq" id="WP_042518935.1">
    <property type="nucleotide sequence ID" value="NZ_JXQK01000051.1"/>
</dbReference>
<keyword evidence="8" id="KW-0479">Metal-binding</keyword>
<dbReference type="InterPro" id="IPR058047">
    <property type="entry name" value="CPSase_preATP-grasp"/>
</dbReference>
<evidence type="ECO:0000259" key="19">
    <source>
        <dbReference type="PROSITE" id="PS51855"/>
    </source>
</evidence>
<dbReference type="GO" id="GO:0005737">
    <property type="term" value="C:cytoplasm"/>
    <property type="evidence" value="ECO:0007669"/>
    <property type="project" value="TreeGrafter"/>
</dbReference>
<dbReference type="SMART" id="SM01096">
    <property type="entry name" value="CPSase_L_D3"/>
    <property type="match status" value="1"/>
</dbReference>
<proteinExistence type="inferred from homology"/>
<dbReference type="InterPro" id="IPR005483">
    <property type="entry name" value="CPSase_dom"/>
</dbReference>
<evidence type="ECO:0000313" key="21">
    <source>
        <dbReference type="Proteomes" id="UP000032046"/>
    </source>
</evidence>
<dbReference type="GO" id="GO:0004088">
    <property type="term" value="F:carbamoyl-phosphate synthase (glutamine-hydrolyzing) activity"/>
    <property type="evidence" value="ECO:0007669"/>
    <property type="project" value="UniProtKB-EC"/>
</dbReference>
<evidence type="ECO:0000256" key="11">
    <source>
        <dbReference type="ARBA" id="ARBA00022840"/>
    </source>
</evidence>
<dbReference type="GO" id="GO:0046872">
    <property type="term" value="F:metal ion binding"/>
    <property type="evidence" value="ECO:0007669"/>
    <property type="project" value="UniProtKB-KW"/>
</dbReference>
<dbReference type="FunFam" id="3.30.470.20:FF:000001">
    <property type="entry name" value="Carbamoyl-phosphate synthase large chain"/>
    <property type="match status" value="1"/>
</dbReference>
<name>A0A0D0I662_9BACT</name>
<evidence type="ECO:0000256" key="6">
    <source>
        <dbReference type="ARBA" id="ARBA00022598"/>
    </source>
</evidence>
<comment type="caution">
    <text evidence="20">The sequence shown here is derived from an EMBL/GenBank/DDBJ whole genome shotgun (WGS) entry which is preliminary data.</text>
</comment>
<dbReference type="GO" id="GO:0006526">
    <property type="term" value="P:L-arginine biosynthetic process"/>
    <property type="evidence" value="ECO:0007669"/>
    <property type="project" value="UniProtKB-KW"/>
</dbReference>
<organism evidence="20 21">
    <name type="scientific">Prevotella pectinovora</name>
    <dbReference type="NCBI Taxonomy" id="1602169"/>
    <lineage>
        <taxon>Bacteria</taxon>
        <taxon>Pseudomonadati</taxon>
        <taxon>Bacteroidota</taxon>
        <taxon>Bacteroidia</taxon>
        <taxon>Bacteroidales</taxon>
        <taxon>Prevotellaceae</taxon>
        <taxon>Prevotella</taxon>
    </lineage>
</organism>
<dbReference type="PRINTS" id="PR00098">
    <property type="entry name" value="CPSASE"/>
</dbReference>
<evidence type="ECO:0000256" key="8">
    <source>
        <dbReference type="ARBA" id="ARBA00022723"/>
    </source>
</evidence>
<evidence type="ECO:0000313" key="20">
    <source>
        <dbReference type="EMBL" id="KIP62785.1"/>
    </source>
</evidence>
<dbReference type="Gene3D" id="3.40.50.20">
    <property type="match status" value="2"/>
</dbReference>
<feature type="domain" description="MGS-like" evidence="19">
    <location>
        <begin position="937"/>
        <end position="1076"/>
    </location>
</feature>
<dbReference type="STRING" id="1602171.ST44_06085"/>
<dbReference type="Gene3D" id="3.40.50.1380">
    <property type="entry name" value="Methylglyoxal synthase-like domain"/>
    <property type="match status" value="1"/>
</dbReference>
<dbReference type="GO" id="GO:0006221">
    <property type="term" value="P:pyrimidine nucleotide biosynthetic process"/>
    <property type="evidence" value="ECO:0007669"/>
    <property type="project" value="UniProtKB-KW"/>
</dbReference>
<dbReference type="FunFam" id="1.10.1030.10:FF:000002">
    <property type="entry name" value="Carbamoyl-phosphate synthase large chain"/>
    <property type="match status" value="1"/>
</dbReference>
<evidence type="ECO:0000256" key="14">
    <source>
        <dbReference type="ARBA" id="ARBA00023211"/>
    </source>
</evidence>
<dbReference type="InterPro" id="IPR016185">
    <property type="entry name" value="PreATP-grasp_dom_sf"/>
</dbReference>
<evidence type="ECO:0000256" key="13">
    <source>
        <dbReference type="ARBA" id="ARBA00022975"/>
    </source>
</evidence>